<dbReference type="KEGG" id="tai:Taci_0828"/>
<evidence type="ECO:0000313" key="2">
    <source>
        <dbReference type="EMBL" id="ACZ19061.1"/>
    </source>
</evidence>
<gene>
    <name evidence="2" type="ordered locus">Taci_0828</name>
</gene>
<dbReference type="AlphaFoldDB" id="D1B9V8"/>
<keyword evidence="1" id="KW-1005">Bacterial flagellum biogenesis</keyword>
<organism evidence="2 3">
    <name type="scientific">Thermanaerovibrio acidaminovorans (strain ATCC 49978 / DSM 6589 / Su883)</name>
    <name type="common">Selenomonas acidaminovorans</name>
    <dbReference type="NCBI Taxonomy" id="525903"/>
    <lineage>
        <taxon>Bacteria</taxon>
        <taxon>Thermotogati</taxon>
        <taxon>Synergistota</taxon>
        <taxon>Synergistia</taxon>
        <taxon>Synergistales</taxon>
        <taxon>Synergistaceae</taxon>
        <taxon>Thermanaerovibrio</taxon>
    </lineage>
</organism>
<dbReference type="InterPro" id="IPR007809">
    <property type="entry name" value="FlgN-like"/>
</dbReference>
<reference evidence="2 3" key="1">
    <citation type="journal article" date="2009" name="Stand. Genomic Sci.">
        <title>Complete genome sequence of Thermanaerovibrio acidaminovorans type strain (Su883).</title>
        <authorList>
            <person name="Chovatia M."/>
            <person name="Sikorski J."/>
            <person name="Schroder M."/>
            <person name="Lapidus A."/>
            <person name="Nolan M."/>
            <person name="Tice H."/>
            <person name="Glavina Del Rio T."/>
            <person name="Copeland A."/>
            <person name="Cheng J.F."/>
            <person name="Lucas S."/>
            <person name="Chen F."/>
            <person name="Bruce D."/>
            <person name="Goodwin L."/>
            <person name="Pitluck S."/>
            <person name="Ivanova N."/>
            <person name="Mavromatis K."/>
            <person name="Ovchinnikova G."/>
            <person name="Pati A."/>
            <person name="Chen A."/>
            <person name="Palaniappan K."/>
            <person name="Land M."/>
            <person name="Hauser L."/>
            <person name="Chang Y.J."/>
            <person name="Jeffries C.D."/>
            <person name="Chain P."/>
            <person name="Saunders E."/>
            <person name="Detter J.C."/>
            <person name="Brettin T."/>
            <person name="Rohde M."/>
            <person name="Goker M."/>
            <person name="Spring S."/>
            <person name="Bristow J."/>
            <person name="Markowitz V."/>
            <person name="Hugenholtz P."/>
            <person name="Kyrpides N.C."/>
            <person name="Klenk H.P."/>
            <person name="Eisen J.A."/>
        </authorList>
    </citation>
    <scope>NUCLEOTIDE SEQUENCE [LARGE SCALE GENOMIC DNA]</scope>
    <source>
        <strain evidence="3">ATCC 49978 / DSM 6589 / Su883</strain>
    </source>
</reference>
<evidence type="ECO:0008006" key="4">
    <source>
        <dbReference type="Google" id="ProtNLM"/>
    </source>
</evidence>
<accession>D1B9V8</accession>
<dbReference type="Proteomes" id="UP000002030">
    <property type="component" value="Chromosome"/>
</dbReference>
<evidence type="ECO:0000256" key="1">
    <source>
        <dbReference type="ARBA" id="ARBA00022795"/>
    </source>
</evidence>
<dbReference type="HOGENOM" id="CLU_1764181_0_0_0"/>
<dbReference type="SUPFAM" id="SSF140566">
    <property type="entry name" value="FlgN-like"/>
    <property type="match status" value="1"/>
</dbReference>
<dbReference type="eggNOG" id="ENOG50334KZ">
    <property type="taxonomic scope" value="Bacteria"/>
</dbReference>
<dbReference type="Pfam" id="PF05130">
    <property type="entry name" value="FlgN"/>
    <property type="match status" value="1"/>
</dbReference>
<sequence>MRADPDALKSRVEGLIDQEMAIYSALGGLIDREAQCVSDRDMEGLMEVLKEKQSYISRQEELLDLWREVAVSLGVSGGRESSAFWAAISSKVGERGFNDLVLKVNQVRQMAASLLDREREVQGELESHLSELRAKLIQMRNGRQVIRGYGG</sequence>
<dbReference type="Gene3D" id="1.20.58.300">
    <property type="entry name" value="FlgN-like"/>
    <property type="match status" value="1"/>
</dbReference>
<proteinExistence type="predicted"/>
<dbReference type="InterPro" id="IPR036679">
    <property type="entry name" value="FlgN-like_sf"/>
</dbReference>
<protein>
    <recommendedName>
        <fullName evidence="4">FlgN family protein</fullName>
    </recommendedName>
</protein>
<name>D1B9V8_THEAS</name>
<dbReference type="EnsemblBacteria" id="ACZ19061">
    <property type="protein sequence ID" value="ACZ19061"/>
    <property type="gene ID" value="Taci_0828"/>
</dbReference>
<dbReference type="GO" id="GO:0044780">
    <property type="term" value="P:bacterial-type flagellum assembly"/>
    <property type="evidence" value="ECO:0007669"/>
    <property type="project" value="InterPro"/>
</dbReference>
<evidence type="ECO:0000313" key="3">
    <source>
        <dbReference type="Proteomes" id="UP000002030"/>
    </source>
</evidence>
<keyword evidence="3" id="KW-1185">Reference proteome</keyword>
<dbReference type="OrthoDB" id="4729at2"/>
<dbReference type="STRING" id="525903.Taci_0828"/>
<dbReference type="EMBL" id="CP001818">
    <property type="protein sequence ID" value="ACZ19061.1"/>
    <property type="molecule type" value="Genomic_DNA"/>
</dbReference>